<dbReference type="InterPro" id="IPR050388">
    <property type="entry name" value="ABC_Ni/Peptide_Import"/>
</dbReference>
<proteinExistence type="inferred from homology"/>
<dbReference type="PROSITE" id="PS50893">
    <property type="entry name" value="ABC_TRANSPORTER_2"/>
    <property type="match status" value="1"/>
</dbReference>
<evidence type="ECO:0000313" key="10">
    <source>
        <dbReference type="EMBL" id="MFC3227429.1"/>
    </source>
</evidence>
<keyword evidence="7" id="KW-0472">Membrane</keyword>
<dbReference type="RefSeq" id="WP_379899596.1">
    <property type="nucleotide sequence ID" value="NZ_JBHRTR010000023.1"/>
</dbReference>
<dbReference type="EMBL" id="JBHRTR010000023">
    <property type="protein sequence ID" value="MFC3227429.1"/>
    <property type="molecule type" value="Genomic_DNA"/>
</dbReference>
<dbReference type="InterPro" id="IPR003439">
    <property type="entry name" value="ABC_transporter-like_ATP-bd"/>
</dbReference>
<keyword evidence="11" id="KW-1185">Reference proteome</keyword>
<dbReference type="Pfam" id="PF08352">
    <property type="entry name" value="oligo_HPY"/>
    <property type="match status" value="1"/>
</dbReference>
<feature type="domain" description="ABC transporter" evidence="9">
    <location>
        <begin position="29"/>
        <end position="278"/>
    </location>
</feature>
<dbReference type="SMART" id="SM00382">
    <property type="entry name" value="AAA"/>
    <property type="match status" value="1"/>
</dbReference>
<feature type="region of interest" description="Disordered" evidence="8">
    <location>
        <begin position="1"/>
        <end position="26"/>
    </location>
</feature>
<dbReference type="GO" id="GO:0005524">
    <property type="term" value="F:ATP binding"/>
    <property type="evidence" value="ECO:0007669"/>
    <property type="project" value="UniProtKB-KW"/>
</dbReference>
<evidence type="ECO:0000256" key="4">
    <source>
        <dbReference type="ARBA" id="ARBA00022475"/>
    </source>
</evidence>
<dbReference type="PANTHER" id="PTHR43297">
    <property type="entry name" value="OLIGOPEPTIDE TRANSPORT ATP-BINDING PROTEIN APPD"/>
    <property type="match status" value="1"/>
</dbReference>
<dbReference type="InterPro" id="IPR017871">
    <property type="entry name" value="ABC_transporter-like_CS"/>
</dbReference>
<evidence type="ECO:0000313" key="11">
    <source>
        <dbReference type="Proteomes" id="UP001595528"/>
    </source>
</evidence>
<evidence type="ECO:0000256" key="7">
    <source>
        <dbReference type="ARBA" id="ARBA00023136"/>
    </source>
</evidence>
<evidence type="ECO:0000256" key="5">
    <source>
        <dbReference type="ARBA" id="ARBA00022741"/>
    </source>
</evidence>
<evidence type="ECO:0000256" key="2">
    <source>
        <dbReference type="ARBA" id="ARBA00005417"/>
    </source>
</evidence>
<evidence type="ECO:0000256" key="3">
    <source>
        <dbReference type="ARBA" id="ARBA00022448"/>
    </source>
</evidence>
<sequence length="361" mass="38860">MSMAGPESTAAAADQNRTTEGGSPPILSVQGLKVSYPVYAAKPVRAVHELDLQIAPGEIVGLVGESGSGKTSLARAIMGLLVRPGRIDGGAVTFDGRDMRAASEDELRAIRGRDIAMVIPNPRSELDPLVTVGRQIANVARAHLKIGRAEADEMAMDMLKAVQIPDPARRFRAYPHELSGGMAQRVVMAIALVCSPKFLISDDATSGLDVTVQAQVLELLRRLVRDQGAAMMFITRDIGITAHFCDRVAVIYAGEIVEEAPTLSFFENPMHPYSVMLLAAFAHNPRLREKWHKPLASNAPSHVATGCEYAPRCVHAEAECSRVRPQLRELAPGHRVRCHFPVLRDDGETGGVPSDAGEAGQ</sequence>
<keyword evidence="6 10" id="KW-0067">ATP-binding</keyword>
<gene>
    <name evidence="10" type="ORF">ACFOGJ_09320</name>
</gene>
<dbReference type="InterPro" id="IPR027417">
    <property type="entry name" value="P-loop_NTPase"/>
</dbReference>
<comment type="similarity">
    <text evidence="2">Belongs to the ABC transporter superfamily.</text>
</comment>
<accession>A0ABV7KZ67</accession>
<organism evidence="10 11">
    <name type="scientific">Marinibaculum pumilum</name>
    <dbReference type="NCBI Taxonomy" id="1766165"/>
    <lineage>
        <taxon>Bacteria</taxon>
        <taxon>Pseudomonadati</taxon>
        <taxon>Pseudomonadota</taxon>
        <taxon>Alphaproteobacteria</taxon>
        <taxon>Rhodospirillales</taxon>
        <taxon>Rhodospirillaceae</taxon>
        <taxon>Marinibaculum</taxon>
    </lineage>
</organism>
<evidence type="ECO:0000259" key="9">
    <source>
        <dbReference type="PROSITE" id="PS50893"/>
    </source>
</evidence>
<dbReference type="InterPro" id="IPR003593">
    <property type="entry name" value="AAA+_ATPase"/>
</dbReference>
<dbReference type="NCBIfam" id="TIGR01727">
    <property type="entry name" value="oligo_HPY"/>
    <property type="match status" value="1"/>
</dbReference>
<dbReference type="PROSITE" id="PS00211">
    <property type="entry name" value="ABC_TRANSPORTER_1"/>
    <property type="match status" value="1"/>
</dbReference>
<dbReference type="Pfam" id="PF00005">
    <property type="entry name" value="ABC_tran"/>
    <property type="match status" value="1"/>
</dbReference>
<dbReference type="InterPro" id="IPR013563">
    <property type="entry name" value="Oligopep_ABC_C"/>
</dbReference>
<keyword evidence="4" id="KW-1003">Cell membrane</keyword>
<dbReference type="SUPFAM" id="SSF52540">
    <property type="entry name" value="P-loop containing nucleoside triphosphate hydrolases"/>
    <property type="match status" value="1"/>
</dbReference>
<keyword evidence="5" id="KW-0547">Nucleotide-binding</keyword>
<protein>
    <submittedName>
        <fullName evidence="10">ABC transporter ATP-binding protein</fullName>
    </submittedName>
</protein>
<dbReference type="PANTHER" id="PTHR43297:SF2">
    <property type="entry name" value="DIPEPTIDE TRANSPORT ATP-BINDING PROTEIN DPPD"/>
    <property type="match status" value="1"/>
</dbReference>
<dbReference type="Proteomes" id="UP001595528">
    <property type="component" value="Unassembled WGS sequence"/>
</dbReference>
<comment type="subcellular location">
    <subcellularLocation>
        <location evidence="1">Cell inner membrane</location>
        <topology evidence="1">Peripheral membrane protein</topology>
    </subcellularLocation>
</comment>
<keyword evidence="3" id="KW-0813">Transport</keyword>
<evidence type="ECO:0000256" key="6">
    <source>
        <dbReference type="ARBA" id="ARBA00022840"/>
    </source>
</evidence>
<evidence type="ECO:0000256" key="8">
    <source>
        <dbReference type="SAM" id="MobiDB-lite"/>
    </source>
</evidence>
<name>A0ABV7KZ67_9PROT</name>
<dbReference type="CDD" id="cd03257">
    <property type="entry name" value="ABC_NikE_OppD_transporters"/>
    <property type="match status" value="1"/>
</dbReference>
<reference evidence="11" key="1">
    <citation type="journal article" date="2019" name="Int. J. Syst. Evol. Microbiol.">
        <title>The Global Catalogue of Microorganisms (GCM) 10K type strain sequencing project: providing services to taxonomists for standard genome sequencing and annotation.</title>
        <authorList>
            <consortium name="The Broad Institute Genomics Platform"/>
            <consortium name="The Broad Institute Genome Sequencing Center for Infectious Disease"/>
            <person name="Wu L."/>
            <person name="Ma J."/>
        </authorList>
    </citation>
    <scope>NUCLEOTIDE SEQUENCE [LARGE SCALE GENOMIC DNA]</scope>
    <source>
        <strain evidence="11">KCTC 42964</strain>
    </source>
</reference>
<evidence type="ECO:0000256" key="1">
    <source>
        <dbReference type="ARBA" id="ARBA00004417"/>
    </source>
</evidence>
<dbReference type="Gene3D" id="3.40.50.300">
    <property type="entry name" value="P-loop containing nucleotide triphosphate hydrolases"/>
    <property type="match status" value="1"/>
</dbReference>
<comment type="caution">
    <text evidence="10">The sequence shown here is derived from an EMBL/GenBank/DDBJ whole genome shotgun (WGS) entry which is preliminary data.</text>
</comment>